<dbReference type="InterPro" id="IPR003439">
    <property type="entry name" value="ABC_transporter-like_ATP-bd"/>
</dbReference>
<gene>
    <name evidence="4" type="ORF">S06H3_17858</name>
</gene>
<comment type="caution">
    <text evidence="4">The sequence shown here is derived from an EMBL/GenBank/DDBJ whole genome shotgun (WGS) entry which is preliminary data.</text>
</comment>
<feature type="non-terminal residue" evidence="4">
    <location>
        <position position="211"/>
    </location>
</feature>
<dbReference type="PROSITE" id="PS50893">
    <property type="entry name" value="ABC_TRANSPORTER_2"/>
    <property type="match status" value="1"/>
</dbReference>
<evidence type="ECO:0000256" key="1">
    <source>
        <dbReference type="ARBA" id="ARBA00022741"/>
    </source>
</evidence>
<dbReference type="Gene3D" id="3.40.50.300">
    <property type="entry name" value="P-loop containing nucleotide triphosphate hydrolases"/>
    <property type="match status" value="1"/>
</dbReference>
<dbReference type="GO" id="GO:0005524">
    <property type="term" value="F:ATP binding"/>
    <property type="evidence" value="ECO:0007669"/>
    <property type="project" value="UniProtKB-KW"/>
</dbReference>
<evidence type="ECO:0000313" key="4">
    <source>
        <dbReference type="EMBL" id="GAI10529.1"/>
    </source>
</evidence>
<dbReference type="GO" id="GO:0016887">
    <property type="term" value="F:ATP hydrolysis activity"/>
    <property type="evidence" value="ECO:0007669"/>
    <property type="project" value="InterPro"/>
</dbReference>
<dbReference type="AlphaFoldDB" id="X1MW05"/>
<dbReference type="EMBL" id="BARV01008965">
    <property type="protein sequence ID" value="GAI10529.1"/>
    <property type="molecule type" value="Genomic_DNA"/>
</dbReference>
<organism evidence="4">
    <name type="scientific">marine sediment metagenome</name>
    <dbReference type="NCBI Taxonomy" id="412755"/>
    <lineage>
        <taxon>unclassified sequences</taxon>
        <taxon>metagenomes</taxon>
        <taxon>ecological metagenomes</taxon>
    </lineage>
</organism>
<dbReference type="PANTHER" id="PTHR43790">
    <property type="entry name" value="CARBOHYDRATE TRANSPORT ATP-BINDING PROTEIN MG119-RELATED"/>
    <property type="match status" value="1"/>
</dbReference>
<keyword evidence="1" id="KW-0547">Nucleotide-binding</keyword>
<dbReference type="PANTHER" id="PTHR43790:SF8">
    <property type="entry name" value="SUGAR ABC TRANSPORTER ATP-BINDING PROTEIN"/>
    <property type="match status" value="1"/>
</dbReference>
<evidence type="ECO:0000256" key="2">
    <source>
        <dbReference type="ARBA" id="ARBA00022840"/>
    </source>
</evidence>
<dbReference type="SUPFAM" id="SSF52540">
    <property type="entry name" value="P-loop containing nucleoside triphosphate hydrolases"/>
    <property type="match status" value="1"/>
</dbReference>
<reference evidence="4" key="1">
    <citation type="journal article" date="2014" name="Front. Microbiol.">
        <title>High frequency of phylogenetically diverse reductive dehalogenase-homologous genes in deep subseafloor sedimentary metagenomes.</title>
        <authorList>
            <person name="Kawai M."/>
            <person name="Futagami T."/>
            <person name="Toyoda A."/>
            <person name="Takaki Y."/>
            <person name="Nishi S."/>
            <person name="Hori S."/>
            <person name="Arai W."/>
            <person name="Tsubouchi T."/>
            <person name="Morono Y."/>
            <person name="Uchiyama I."/>
            <person name="Ito T."/>
            <person name="Fujiyama A."/>
            <person name="Inagaki F."/>
            <person name="Takami H."/>
        </authorList>
    </citation>
    <scope>NUCLEOTIDE SEQUENCE</scope>
    <source>
        <strain evidence="4">Expedition CK06-06</strain>
    </source>
</reference>
<keyword evidence="2" id="KW-0067">ATP-binding</keyword>
<dbReference type="CDD" id="cd03216">
    <property type="entry name" value="ABC_Carb_Monos_I"/>
    <property type="match status" value="1"/>
</dbReference>
<proteinExistence type="predicted"/>
<protein>
    <recommendedName>
        <fullName evidence="3">ABC transporter domain-containing protein</fullName>
    </recommendedName>
</protein>
<accession>X1MW05</accession>
<evidence type="ECO:0000259" key="3">
    <source>
        <dbReference type="PROSITE" id="PS50893"/>
    </source>
</evidence>
<dbReference type="Pfam" id="PF00005">
    <property type="entry name" value="ABC_tran"/>
    <property type="match status" value="1"/>
</dbReference>
<feature type="domain" description="ABC transporter" evidence="3">
    <location>
        <begin position="16"/>
        <end position="211"/>
    </location>
</feature>
<name>X1MW05_9ZZZZ</name>
<sequence>MGRATDNGTKDSQFLVDVRNVTKRFGDVVALNKVSLSIGYNEAVGIVGDNGAGKSTLVKILTGAYTPDEGEIYVKGKRVKRLTPQKAYELGIEVVHQERTLSEQQPLWRNIFMGREITNSLGFIRISEQKKETEKLMKKTLGFTSGGITSDTDVKVLSGGEKQGVQIARTLYFKADLVVMDEPTIQLSLSEAEKVLNFVRGLKRKGKSCIF</sequence>
<dbReference type="InterPro" id="IPR050107">
    <property type="entry name" value="ABC_carbohydrate_import_ATPase"/>
</dbReference>
<dbReference type="InterPro" id="IPR027417">
    <property type="entry name" value="P-loop_NTPase"/>
</dbReference>